<proteinExistence type="predicted"/>
<protein>
    <submittedName>
        <fullName evidence="1">Uncharacterized protein</fullName>
    </submittedName>
</protein>
<organism evidence="1">
    <name type="scientific">Paenibacillus polymyxa</name>
    <name type="common">Bacillus polymyxa</name>
    <dbReference type="NCBI Taxonomy" id="1406"/>
    <lineage>
        <taxon>Bacteria</taxon>
        <taxon>Bacillati</taxon>
        <taxon>Bacillota</taxon>
        <taxon>Bacilli</taxon>
        <taxon>Bacillales</taxon>
        <taxon>Paenibacillaceae</taxon>
        <taxon>Paenibacillus</taxon>
    </lineage>
</organism>
<dbReference type="EMBL" id="CP097770">
    <property type="protein sequence ID" value="UZP76511.1"/>
    <property type="molecule type" value="Genomic_DNA"/>
</dbReference>
<name>A0AAE9TF30_PAEPO</name>
<sequence length="83" mass="10071">MDYSERMIRLSVVRAQMNNFTFIYPVPHMYAKWGKVKPGIYTYSVGTLYFVEHGEQYMDMDEKTNTKKFNRARYKEDEERLLL</sequence>
<evidence type="ECO:0000313" key="1">
    <source>
        <dbReference type="EMBL" id="UZP76511.1"/>
    </source>
</evidence>
<dbReference type="AlphaFoldDB" id="A0AAE9TF30"/>
<gene>
    <name evidence="1" type="ORF">MF626_05845</name>
</gene>
<reference evidence="1" key="1">
    <citation type="submission" date="2022-11" db="EMBL/GenBank/DDBJ databases">
        <authorList>
            <person name="Vasilchenko N.G."/>
            <person name="Prazdnova E.V."/>
            <person name="Gorovtsov A.V."/>
            <person name="Chistyakov V.A."/>
            <person name="Pak M.L."/>
        </authorList>
    </citation>
    <scope>NUCLEOTIDE SEQUENCE</scope>
    <source>
        <strain evidence="1">R 4.5</strain>
    </source>
</reference>
<accession>A0AAE9TF30</accession>